<evidence type="ECO:0000256" key="4">
    <source>
        <dbReference type="PIRSR" id="PIRSR005902-1"/>
    </source>
</evidence>
<dbReference type="PROSITE" id="PS01091">
    <property type="entry name" value="TATD_3"/>
    <property type="match status" value="1"/>
</dbReference>
<evidence type="ECO:0000313" key="6">
    <source>
        <dbReference type="Proteomes" id="UP000604381"/>
    </source>
</evidence>
<dbReference type="GO" id="GO:0046872">
    <property type="term" value="F:metal ion binding"/>
    <property type="evidence" value="ECO:0007669"/>
    <property type="project" value="UniProtKB-KW"/>
</dbReference>
<dbReference type="GO" id="GO:0016788">
    <property type="term" value="F:hydrolase activity, acting on ester bonds"/>
    <property type="evidence" value="ECO:0007669"/>
    <property type="project" value="InterPro"/>
</dbReference>
<evidence type="ECO:0000256" key="3">
    <source>
        <dbReference type="ARBA" id="ARBA00022801"/>
    </source>
</evidence>
<protein>
    <submittedName>
        <fullName evidence="5">TatD family hydrolase</fullName>
    </submittedName>
</protein>
<comment type="caution">
    <text evidence="5">The sequence shown here is derived from an EMBL/GenBank/DDBJ whole genome shotgun (WGS) entry which is preliminary data.</text>
</comment>
<feature type="binding site" evidence="4">
    <location>
        <position position="155"/>
    </location>
    <ligand>
        <name>a divalent metal cation</name>
        <dbReference type="ChEBI" id="CHEBI:60240"/>
        <label>2</label>
    </ligand>
</feature>
<dbReference type="GO" id="GO:0004536">
    <property type="term" value="F:DNA nuclease activity"/>
    <property type="evidence" value="ECO:0007669"/>
    <property type="project" value="InterPro"/>
</dbReference>
<organism evidence="5 6">
    <name type="scientific">Candidatus Amphirhobacter heronislandensis</name>
    <dbReference type="NCBI Taxonomy" id="1732024"/>
    <lineage>
        <taxon>Bacteria</taxon>
        <taxon>Pseudomonadati</taxon>
        <taxon>Pseudomonadota</taxon>
        <taxon>Gammaproteobacteria</taxon>
        <taxon>Candidatus Tethybacterales</taxon>
        <taxon>Candidatus Tethybacteraceae</taxon>
        <taxon>Candidatus Amphirhobacter</taxon>
    </lineage>
</organism>
<dbReference type="SUPFAM" id="SSF51556">
    <property type="entry name" value="Metallo-dependent hydrolases"/>
    <property type="match status" value="1"/>
</dbReference>
<dbReference type="GO" id="GO:0005829">
    <property type="term" value="C:cytosol"/>
    <property type="evidence" value="ECO:0007669"/>
    <property type="project" value="TreeGrafter"/>
</dbReference>
<evidence type="ECO:0000256" key="1">
    <source>
        <dbReference type="ARBA" id="ARBA00009275"/>
    </source>
</evidence>
<evidence type="ECO:0000313" key="5">
    <source>
        <dbReference type="EMBL" id="MBF2735196.1"/>
    </source>
</evidence>
<feature type="binding site" evidence="4">
    <location>
        <position position="8"/>
    </location>
    <ligand>
        <name>a divalent metal cation</name>
        <dbReference type="ChEBI" id="CHEBI:60240"/>
        <label>1</label>
    </ligand>
</feature>
<dbReference type="AlphaFoldDB" id="A0A930UG78"/>
<gene>
    <name evidence="5" type="ORF">ISN26_03790</name>
</gene>
<dbReference type="PROSITE" id="PS01090">
    <property type="entry name" value="TATD_2"/>
    <property type="match status" value="1"/>
</dbReference>
<dbReference type="InterPro" id="IPR015991">
    <property type="entry name" value="TatD/YcfH-like"/>
</dbReference>
<dbReference type="InterPro" id="IPR001130">
    <property type="entry name" value="TatD-like"/>
</dbReference>
<evidence type="ECO:0000256" key="2">
    <source>
        <dbReference type="ARBA" id="ARBA00022723"/>
    </source>
</evidence>
<dbReference type="NCBIfam" id="TIGR00010">
    <property type="entry name" value="YchF/TatD family DNA exonuclease"/>
    <property type="match status" value="1"/>
</dbReference>
<keyword evidence="3 5" id="KW-0378">Hydrolase</keyword>
<keyword evidence="2 4" id="KW-0479">Metal-binding</keyword>
<dbReference type="Pfam" id="PF01026">
    <property type="entry name" value="TatD_DNase"/>
    <property type="match status" value="1"/>
</dbReference>
<feature type="binding site" evidence="4">
    <location>
        <position position="6"/>
    </location>
    <ligand>
        <name>a divalent metal cation</name>
        <dbReference type="ChEBI" id="CHEBI:60240"/>
        <label>1</label>
    </ligand>
</feature>
<dbReference type="InterPro" id="IPR032466">
    <property type="entry name" value="Metal_Hydrolase"/>
</dbReference>
<accession>A0A930UG78</accession>
<dbReference type="Gene3D" id="3.20.20.140">
    <property type="entry name" value="Metal-dependent hydrolases"/>
    <property type="match status" value="1"/>
</dbReference>
<dbReference type="EMBL" id="JADHEI010000033">
    <property type="protein sequence ID" value="MBF2735196.1"/>
    <property type="molecule type" value="Genomic_DNA"/>
</dbReference>
<dbReference type="Proteomes" id="UP000604381">
    <property type="component" value="Unassembled WGS sequence"/>
</dbReference>
<dbReference type="PANTHER" id="PTHR46124:SF2">
    <property type="entry name" value="D-AMINOACYL-TRNA DEACYLASE"/>
    <property type="match status" value="1"/>
</dbReference>
<dbReference type="InterPro" id="IPR018228">
    <property type="entry name" value="DNase_TatD-rel_CS"/>
</dbReference>
<proteinExistence type="inferred from homology"/>
<dbReference type="PIRSF" id="PIRSF005902">
    <property type="entry name" value="DNase_TatD"/>
    <property type="match status" value="1"/>
</dbReference>
<feature type="binding site" evidence="4">
    <location>
        <position position="93"/>
    </location>
    <ligand>
        <name>a divalent metal cation</name>
        <dbReference type="ChEBI" id="CHEBI:60240"/>
        <label>1</label>
    </ligand>
</feature>
<keyword evidence="6" id="KW-1185">Reference proteome</keyword>
<dbReference type="CDD" id="cd01310">
    <property type="entry name" value="TatD_DNAse"/>
    <property type="match status" value="1"/>
</dbReference>
<dbReference type="PANTHER" id="PTHR46124">
    <property type="entry name" value="D-AMINOACYL-TRNA DEACYLASE"/>
    <property type="match status" value="1"/>
</dbReference>
<comment type="similarity">
    <text evidence="1">Belongs to the metallo-dependent hydrolases superfamily. TatD-type hydrolase family.</text>
</comment>
<dbReference type="FunFam" id="3.20.20.140:FF:000005">
    <property type="entry name" value="TatD family hydrolase"/>
    <property type="match status" value="1"/>
</dbReference>
<sequence>MLVDSHCHLHYPPLRERLDEAVAAMAAAGVAQALTVCTELDEVPLLREMMDAHPGRLYASAGVHPGTDRAADCGYDRLLELARSHPGIKAIGECGLDFHHDGPEARAWQDPRFATQIEAAIAADLPLIVHTRATIDECLELLKPACARGLRGVLHCFTGTWEQASAALDMGLMLSFTGIVTFKKAGELRHVAARMPLERLMIETDAPYLAPEPHRGKTNEPALLPHIAAAIATARGVEPGELGAATAANARDFFKLEPAPA</sequence>
<name>A0A930UG78_9GAMM</name>
<feature type="binding site" evidence="4">
    <location>
        <position position="130"/>
    </location>
    <ligand>
        <name>a divalent metal cation</name>
        <dbReference type="ChEBI" id="CHEBI:60240"/>
        <label>2</label>
    </ligand>
</feature>
<feature type="binding site" evidence="4">
    <location>
        <position position="205"/>
    </location>
    <ligand>
        <name>a divalent metal cation</name>
        <dbReference type="ChEBI" id="CHEBI:60240"/>
        <label>1</label>
    </ligand>
</feature>
<reference evidence="5" key="1">
    <citation type="submission" date="2020-10" db="EMBL/GenBank/DDBJ databases">
        <title>An improved Amphimedon queenslandica hologenome assembly reveals how three proteobacterial symbionts can extend the metabolic phenotypic of their marine sponge host.</title>
        <authorList>
            <person name="Degnan B."/>
            <person name="Degnan S."/>
            <person name="Xiang X."/>
        </authorList>
    </citation>
    <scope>NUCLEOTIDE SEQUENCE</scope>
    <source>
        <strain evidence="5">AqS2</strain>
    </source>
</reference>